<dbReference type="PANTHER" id="PTHR32309:SF13">
    <property type="entry name" value="FERRIC ENTEROBACTIN TRANSPORT PROTEIN FEPE"/>
    <property type="match status" value="1"/>
</dbReference>
<gene>
    <name evidence="8" type="ORF">ACFFP0_05605</name>
</gene>
<dbReference type="Pfam" id="PF02706">
    <property type="entry name" value="Wzz"/>
    <property type="match status" value="1"/>
</dbReference>
<evidence type="ECO:0000256" key="1">
    <source>
        <dbReference type="ARBA" id="ARBA00004651"/>
    </source>
</evidence>
<evidence type="ECO:0000256" key="6">
    <source>
        <dbReference type="SAM" id="Phobius"/>
    </source>
</evidence>
<evidence type="ECO:0000313" key="9">
    <source>
        <dbReference type="Proteomes" id="UP001589692"/>
    </source>
</evidence>
<dbReference type="EMBL" id="JBHMAA010000008">
    <property type="protein sequence ID" value="MFB9948314.1"/>
    <property type="molecule type" value="Genomic_DNA"/>
</dbReference>
<evidence type="ECO:0000256" key="4">
    <source>
        <dbReference type="ARBA" id="ARBA00022989"/>
    </source>
</evidence>
<name>A0ABV6ACF8_9HYPH</name>
<dbReference type="SUPFAM" id="SSF52540">
    <property type="entry name" value="P-loop containing nucleoside triphosphate hydrolases"/>
    <property type="match status" value="1"/>
</dbReference>
<comment type="subcellular location">
    <subcellularLocation>
        <location evidence="1">Cell membrane</location>
        <topology evidence="1">Multi-pass membrane protein</topology>
    </subcellularLocation>
</comment>
<dbReference type="PANTHER" id="PTHR32309">
    <property type="entry name" value="TYROSINE-PROTEIN KINASE"/>
    <property type="match status" value="1"/>
</dbReference>
<dbReference type="RefSeq" id="WP_377257477.1">
    <property type="nucleotide sequence ID" value="NZ_JBHMAA010000008.1"/>
</dbReference>
<keyword evidence="2" id="KW-1003">Cell membrane</keyword>
<dbReference type="InterPro" id="IPR050445">
    <property type="entry name" value="Bact_polysacc_biosynth/exp"/>
</dbReference>
<dbReference type="InterPro" id="IPR027417">
    <property type="entry name" value="P-loop_NTPase"/>
</dbReference>
<feature type="transmembrane region" description="Helical" evidence="6">
    <location>
        <begin position="388"/>
        <end position="412"/>
    </location>
</feature>
<dbReference type="Proteomes" id="UP001589692">
    <property type="component" value="Unassembled WGS sequence"/>
</dbReference>
<proteinExistence type="predicted"/>
<protein>
    <submittedName>
        <fullName evidence="8">Wzz/FepE/Etk N-terminal domain-containing protein</fullName>
    </submittedName>
</protein>
<comment type="caution">
    <text evidence="8">The sequence shown here is derived from an EMBL/GenBank/DDBJ whole genome shotgun (WGS) entry which is preliminary data.</text>
</comment>
<dbReference type="InterPro" id="IPR003856">
    <property type="entry name" value="LPS_length_determ_N"/>
</dbReference>
<keyword evidence="3 6" id="KW-0812">Transmembrane</keyword>
<accession>A0ABV6ACF8</accession>
<evidence type="ECO:0000313" key="8">
    <source>
        <dbReference type="EMBL" id="MFB9948314.1"/>
    </source>
</evidence>
<keyword evidence="4 6" id="KW-1133">Transmembrane helix</keyword>
<evidence type="ECO:0000256" key="2">
    <source>
        <dbReference type="ARBA" id="ARBA00022475"/>
    </source>
</evidence>
<evidence type="ECO:0000259" key="7">
    <source>
        <dbReference type="Pfam" id="PF02706"/>
    </source>
</evidence>
<keyword evidence="9" id="KW-1185">Reference proteome</keyword>
<organism evidence="8 9">
    <name type="scientific">Rhizobium puerariae</name>
    <dbReference type="NCBI Taxonomy" id="1585791"/>
    <lineage>
        <taxon>Bacteria</taxon>
        <taxon>Pseudomonadati</taxon>
        <taxon>Pseudomonadota</taxon>
        <taxon>Alphaproteobacteria</taxon>
        <taxon>Hyphomicrobiales</taxon>
        <taxon>Rhizobiaceae</taxon>
        <taxon>Rhizobium/Agrobacterium group</taxon>
        <taxon>Rhizobium</taxon>
    </lineage>
</organism>
<feature type="transmembrane region" description="Helical" evidence="6">
    <location>
        <begin position="298"/>
        <end position="321"/>
    </location>
</feature>
<reference evidence="8 9" key="1">
    <citation type="submission" date="2024-09" db="EMBL/GenBank/DDBJ databases">
        <authorList>
            <person name="Sun Q."/>
            <person name="Mori K."/>
        </authorList>
    </citation>
    <scope>NUCLEOTIDE SEQUENCE [LARGE SCALE GENOMIC DNA]</scope>
    <source>
        <strain evidence="8 9">TBRC 4938</strain>
    </source>
</reference>
<evidence type="ECO:0000256" key="5">
    <source>
        <dbReference type="ARBA" id="ARBA00023136"/>
    </source>
</evidence>
<keyword evidence="5 6" id="KW-0472">Membrane</keyword>
<evidence type="ECO:0000256" key="3">
    <source>
        <dbReference type="ARBA" id="ARBA00022692"/>
    </source>
</evidence>
<sequence length="558" mass="59919">MTFNSPGPLERASRLWRLEGVPADNAGDGPIALLRLVSALAWQHKARLIACTATGLILAALYAQSLPRIYDATATLLLEPRQGIFSGHDVGAQPSLDLNSAESELQIIRSERLLSAVFESLSLYDDPELGPQPPGAIRLFLSRTQDLLRTLMDSGLKSIDKTSRSPLEVADNTIAGMNDSARRTAFSNFVRRIDARRVGQSYVVEIGYASSNPERPARVANAIVSGYILQSVAFKEQMARAGTETLQGRLDALAAQVNAAQEAMKSGTLPTIPTPDADARIIGAALPPLSPSSPRSSLITALGGLLGLLCGMSTIALGVAFDRKVRNARDLSQDTGIPCLARVPDAGEKTGLAWRMDSQSLSRYAAAIRDLRTSIDIACASQRRERNIVIALVGATQGIGVSTLCLSLAQLLSRSGRHVTFFQSETEIQNDYGNRPSASLADAAISGAYADHLPFEDFDGIAILPIHSKDLHTNIFADFRHPRVLRILEAARMKGDVVLDLPALNTSMDALALTFHADAVLLVARAGRTTTEEVKDAHQQLRRAGANVIGTVINRARL</sequence>
<dbReference type="Gene3D" id="3.40.50.300">
    <property type="entry name" value="P-loop containing nucleotide triphosphate hydrolases"/>
    <property type="match status" value="1"/>
</dbReference>
<feature type="domain" description="Polysaccharide chain length determinant N-terminal" evidence="7">
    <location>
        <begin position="31"/>
        <end position="120"/>
    </location>
</feature>